<gene>
    <name evidence="1" type="ORF">PG996_011745</name>
</gene>
<sequence>MFFTSLPREIIFQILREAVLSRGIQRAQHLRYVSRAWNEAVTRAIVESGVLETKRRRSQSNFWPRCAAYRALSDKFFREAKVPIRLYVVRLVAERVLDYSNSNARTPTDSSIVTLKDALETVCTMRHTSMGTVDAQGEDLWDIHIAVPQAMTRKMKAYYDEVLLGTAAWLNELGLLKETLESLEDLTGPRKHILQYAISAAAYKGHNEAVMLLVEAIKDPQVKSEAGQVLIQSASKGNQLSTVELGLELDYVEHNTHFLERALANTSALPIYERLYEVTRDVGLASLRSYPLFLVTRLLPDYMREMVDIGAVSIMDHLLRQADLKLVTWYKPTLGMEANPLYRAARSGRLEAVACLLPGSKRFPLSHDVLLAAAKSGNPGVVQLLLEQPATADWPLGEALKEAICREHEKVARMLLAAPGGCLFRDASTLLG</sequence>
<evidence type="ECO:0000313" key="2">
    <source>
        <dbReference type="Proteomes" id="UP001446871"/>
    </source>
</evidence>
<evidence type="ECO:0008006" key="3">
    <source>
        <dbReference type="Google" id="ProtNLM"/>
    </source>
</evidence>
<organism evidence="1 2">
    <name type="scientific">Apiospora saccharicola</name>
    <dbReference type="NCBI Taxonomy" id="335842"/>
    <lineage>
        <taxon>Eukaryota</taxon>
        <taxon>Fungi</taxon>
        <taxon>Dikarya</taxon>
        <taxon>Ascomycota</taxon>
        <taxon>Pezizomycotina</taxon>
        <taxon>Sordariomycetes</taxon>
        <taxon>Xylariomycetidae</taxon>
        <taxon>Amphisphaeriales</taxon>
        <taxon>Apiosporaceae</taxon>
        <taxon>Apiospora</taxon>
    </lineage>
</organism>
<dbReference type="Proteomes" id="UP001446871">
    <property type="component" value="Unassembled WGS sequence"/>
</dbReference>
<comment type="caution">
    <text evidence="1">The sequence shown here is derived from an EMBL/GenBank/DDBJ whole genome shotgun (WGS) entry which is preliminary data.</text>
</comment>
<dbReference type="InterPro" id="IPR036770">
    <property type="entry name" value="Ankyrin_rpt-contain_sf"/>
</dbReference>
<keyword evidence="2" id="KW-1185">Reference proteome</keyword>
<dbReference type="Gene3D" id="1.25.40.20">
    <property type="entry name" value="Ankyrin repeat-containing domain"/>
    <property type="match status" value="1"/>
</dbReference>
<dbReference type="EMBL" id="JAQQWM010000007">
    <property type="protein sequence ID" value="KAK8057808.1"/>
    <property type="molecule type" value="Genomic_DNA"/>
</dbReference>
<proteinExistence type="predicted"/>
<accession>A0ABR1UFY4</accession>
<reference evidence="1 2" key="1">
    <citation type="submission" date="2023-01" db="EMBL/GenBank/DDBJ databases">
        <title>Analysis of 21 Apiospora genomes using comparative genomics revels a genus with tremendous synthesis potential of carbohydrate active enzymes and secondary metabolites.</title>
        <authorList>
            <person name="Sorensen T."/>
        </authorList>
    </citation>
    <scope>NUCLEOTIDE SEQUENCE [LARGE SCALE GENOMIC DNA]</scope>
    <source>
        <strain evidence="1 2">CBS 83171</strain>
    </source>
</reference>
<dbReference type="SUPFAM" id="SSF48403">
    <property type="entry name" value="Ankyrin repeat"/>
    <property type="match status" value="1"/>
</dbReference>
<name>A0ABR1UFY4_9PEZI</name>
<protein>
    <recommendedName>
        <fullName evidence="3">F-box domain-containing protein</fullName>
    </recommendedName>
</protein>
<evidence type="ECO:0000313" key="1">
    <source>
        <dbReference type="EMBL" id="KAK8057808.1"/>
    </source>
</evidence>